<dbReference type="EMBL" id="GDQN01001103">
    <property type="protein sequence ID" value="JAT89951.1"/>
    <property type="molecule type" value="Transcribed_RNA"/>
</dbReference>
<dbReference type="GO" id="GO:0030246">
    <property type="term" value="F:carbohydrate binding"/>
    <property type="evidence" value="ECO:0007669"/>
    <property type="project" value="UniProtKB-UniRule"/>
</dbReference>
<evidence type="ECO:0000256" key="2">
    <source>
        <dbReference type="ARBA" id="ARBA00022737"/>
    </source>
</evidence>
<keyword evidence="1 3" id="KW-0430">Lectin</keyword>
<dbReference type="PROSITE" id="PS51304">
    <property type="entry name" value="GALECTIN"/>
    <property type="match status" value="1"/>
</dbReference>
<dbReference type="SMART" id="SM00908">
    <property type="entry name" value="Gal-bind_lectin"/>
    <property type="match status" value="1"/>
</dbReference>
<dbReference type="Pfam" id="PF00337">
    <property type="entry name" value="Gal-bind_lectin"/>
    <property type="match status" value="1"/>
</dbReference>
<organism evidence="6">
    <name type="scientific">Pectinophora gossypiella</name>
    <name type="common">Cotton pink bollworm</name>
    <name type="synonym">Depressaria gossypiella</name>
    <dbReference type="NCBI Taxonomy" id="13191"/>
    <lineage>
        <taxon>Eukaryota</taxon>
        <taxon>Metazoa</taxon>
        <taxon>Ecdysozoa</taxon>
        <taxon>Arthropoda</taxon>
        <taxon>Hexapoda</taxon>
        <taxon>Insecta</taxon>
        <taxon>Pterygota</taxon>
        <taxon>Neoptera</taxon>
        <taxon>Endopterygota</taxon>
        <taxon>Lepidoptera</taxon>
        <taxon>Glossata</taxon>
        <taxon>Ditrysia</taxon>
        <taxon>Gelechioidea</taxon>
        <taxon>Gelechiidae</taxon>
        <taxon>Apatetrinae</taxon>
        <taxon>Pectinophora</taxon>
    </lineage>
</organism>
<name>A0A1E1WT13_PECGO</name>
<dbReference type="Gene3D" id="2.60.120.200">
    <property type="match status" value="1"/>
</dbReference>
<dbReference type="PANTHER" id="PTHR11346">
    <property type="entry name" value="GALECTIN"/>
    <property type="match status" value="1"/>
</dbReference>
<dbReference type="CDD" id="cd00070">
    <property type="entry name" value="GLECT"/>
    <property type="match status" value="1"/>
</dbReference>
<feature type="region of interest" description="Disordered" evidence="4">
    <location>
        <begin position="145"/>
        <end position="165"/>
    </location>
</feature>
<evidence type="ECO:0000256" key="1">
    <source>
        <dbReference type="ARBA" id="ARBA00022734"/>
    </source>
</evidence>
<protein>
    <recommendedName>
        <fullName evidence="3">Galectin</fullName>
    </recommendedName>
</protein>
<dbReference type="SUPFAM" id="SSF49899">
    <property type="entry name" value="Concanavalin A-like lectins/glucanases"/>
    <property type="match status" value="1"/>
</dbReference>
<dbReference type="GO" id="GO:0016936">
    <property type="term" value="F:galactoside binding"/>
    <property type="evidence" value="ECO:0007669"/>
    <property type="project" value="TreeGrafter"/>
</dbReference>
<gene>
    <name evidence="6" type="ORF">g.15420</name>
</gene>
<dbReference type="FunFam" id="2.60.120.200:FF:000124">
    <property type="entry name" value="Galectin-4"/>
    <property type="match status" value="1"/>
</dbReference>
<dbReference type="AlphaFoldDB" id="A0A1E1WT13"/>
<proteinExistence type="predicted"/>
<evidence type="ECO:0000256" key="3">
    <source>
        <dbReference type="RuleBase" id="RU102079"/>
    </source>
</evidence>
<dbReference type="SMART" id="SM00276">
    <property type="entry name" value="GLECT"/>
    <property type="match status" value="1"/>
</dbReference>
<evidence type="ECO:0000313" key="6">
    <source>
        <dbReference type="EMBL" id="JAT89951.1"/>
    </source>
</evidence>
<keyword evidence="2" id="KW-0677">Repeat</keyword>
<evidence type="ECO:0000259" key="5">
    <source>
        <dbReference type="PROSITE" id="PS51304"/>
    </source>
</evidence>
<sequence length="165" mass="18443">MAVYNPQVPSLYNIPGGFYPGKMVRVQGSTPPGAQRFAINLQCGMSTDPRDDIALHLNFRFVERCVVRNHLTALSWGAEETAGGLPLVPGQPFEVLVLCEPHALKVALNGQHFCEFPHRIPFQRISHITFDGDVTIQMFAFEETQTQQQQYMPPPPAYGPPQGFY</sequence>
<dbReference type="InterPro" id="IPR013320">
    <property type="entry name" value="ConA-like_dom_sf"/>
</dbReference>
<feature type="domain" description="Galectin" evidence="5">
    <location>
        <begin position="10"/>
        <end position="142"/>
    </location>
</feature>
<dbReference type="OrthoDB" id="6251307at2759"/>
<evidence type="ECO:0000256" key="4">
    <source>
        <dbReference type="SAM" id="MobiDB-lite"/>
    </source>
</evidence>
<dbReference type="InterPro" id="IPR001079">
    <property type="entry name" value="Galectin_CRD"/>
</dbReference>
<dbReference type="InterPro" id="IPR044156">
    <property type="entry name" value="Galectin-like"/>
</dbReference>
<accession>A0A1E1WT13</accession>
<dbReference type="PANTHER" id="PTHR11346:SF176">
    <property type="entry name" value="32 KDA BETA-GALACTOSIDE-BINDING LECTIN LEC-3"/>
    <property type="match status" value="1"/>
</dbReference>
<reference evidence="6" key="1">
    <citation type="submission" date="2015-09" db="EMBL/GenBank/DDBJ databases">
        <title>De novo assembly of Pectinophora gossypiella (Pink Bollworm) gut transcriptome.</title>
        <authorList>
            <person name="Tassone E.E."/>
        </authorList>
    </citation>
    <scope>NUCLEOTIDE SEQUENCE</scope>
</reference>